<feature type="transmembrane region" description="Helical" evidence="1">
    <location>
        <begin position="37"/>
        <end position="59"/>
    </location>
</feature>
<keyword evidence="1" id="KW-1133">Transmembrane helix</keyword>
<feature type="transmembrane region" description="Helical" evidence="1">
    <location>
        <begin position="150"/>
        <end position="176"/>
    </location>
</feature>
<dbReference type="AlphaFoldDB" id="A0A1G2MBC3"/>
<organism evidence="2 3">
    <name type="scientific">Candidatus Taylorbacteria bacterium RIFCSPHIGHO2_01_FULL_51_15</name>
    <dbReference type="NCBI Taxonomy" id="1802304"/>
    <lineage>
        <taxon>Bacteria</taxon>
        <taxon>Candidatus Tayloriibacteriota</taxon>
    </lineage>
</organism>
<dbReference type="PANTHER" id="PTHR36844">
    <property type="entry name" value="PROTEASE PRSW"/>
    <property type="match status" value="1"/>
</dbReference>
<name>A0A1G2MBC3_9BACT</name>
<dbReference type="InterPro" id="IPR026898">
    <property type="entry name" value="PrsW"/>
</dbReference>
<comment type="caution">
    <text evidence="2">The sequence shown here is derived from an EMBL/GenBank/DDBJ whole genome shotgun (WGS) entry which is preliminary data.</text>
</comment>
<sequence length="242" mass="26684">MSASTLFFSLLGGVIPALLWLWYWLREDRLHPEPRSLIVLSFMWGMLVVLLALVGEQWVCGYFMDTPDCVVNPPISRNILLVIIGWAIIEETCKLIASYIGALRARDNDEPIDSLVYLITAALGFAALENTLFLAGAIKTGGFVNGLDLGVLRFVGASLLHVVASGALGFFLAIGFYKRGFMKKIDALLGLLAAICLHTLFNLFILKSEGSSMYTFTVFAFVWLAVILLLVGFEKVKQIREG</sequence>
<gene>
    <name evidence="2" type="ORF">A2849_01615</name>
</gene>
<feature type="transmembrane region" description="Helical" evidence="1">
    <location>
        <begin position="188"/>
        <end position="206"/>
    </location>
</feature>
<feature type="transmembrane region" description="Helical" evidence="1">
    <location>
        <begin position="115"/>
        <end position="138"/>
    </location>
</feature>
<evidence type="ECO:0000313" key="3">
    <source>
        <dbReference type="Proteomes" id="UP000178121"/>
    </source>
</evidence>
<feature type="transmembrane region" description="Helical" evidence="1">
    <location>
        <begin position="212"/>
        <end position="233"/>
    </location>
</feature>
<evidence type="ECO:0000313" key="2">
    <source>
        <dbReference type="EMBL" id="OHA21197.1"/>
    </source>
</evidence>
<keyword evidence="1" id="KW-0812">Transmembrane</keyword>
<feature type="transmembrane region" description="Helical" evidence="1">
    <location>
        <begin position="6"/>
        <end position="25"/>
    </location>
</feature>
<evidence type="ECO:0008006" key="4">
    <source>
        <dbReference type="Google" id="ProtNLM"/>
    </source>
</evidence>
<proteinExistence type="predicted"/>
<dbReference type="Proteomes" id="UP000178121">
    <property type="component" value="Unassembled WGS sequence"/>
</dbReference>
<evidence type="ECO:0000256" key="1">
    <source>
        <dbReference type="SAM" id="Phobius"/>
    </source>
</evidence>
<feature type="transmembrane region" description="Helical" evidence="1">
    <location>
        <begin position="79"/>
        <end position="103"/>
    </location>
</feature>
<dbReference type="EMBL" id="MHRI01000012">
    <property type="protein sequence ID" value="OHA21197.1"/>
    <property type="molecule type" value="Genomic_DNA"/>
</dbReference>
<reference evidence="2 3" key="1">
    <citation type="journal article" date="2016" name="Nat. Commun.">
        <title>Thousands of microbial genomes shed light on interconnected biogeochemical processes in an aquifer system.</title>
        <authorList>
            <person name="Anantharaman K."/>
            <person name="Brown C.T."/>
            <person name="Hug L.A."/>
            <person name="Sharon I."/>
            <person name="Castelle C.J."/>
            <person name="Probst A.J."/>
            <person name="Thomas B.C."/>
            <person name="Singh A."/>
            <person name="Wilkins M.J."/>
            <person name="Karaoz U."/>
            <person name="Brodie E.L."/>
            <person name="Williams K.H."/>
            <person name="Hubbard S.S."/>
            <person name="Banfield J.F."/>
        </authorList>
    </citation>
    <scope>NUCLEOTIDE SEQUENCE [LARGE SCALE GENOMIC DNA]</scope>
</reference>
<dbReference type="GO" id="GO:0008233">
    <property type="term" value="F:peptidase activity"/>
    <property type="evidence" value="ECO:0007669"/>
    <property type="project" value="InterPro"/>
</dbReference>
<dbReference type="PANTHER" id="PTHR36844:SF1">
    <property type="entry name" value="PROTEASE PRSW"/>
    <property type="match status" value="1"/>
</dbReference>
<dbReference type="Pfam" id="PF13367">
    <property type="entry name" value="PrsW-protease"/>
    <property type="match status" value="1"/>
</dbReference>
<accession>A0A1G2MBC3</accession>
<keyword evidence="1" id="KW-0472">Membrane</keyword>
<protein>
    <recommendedName>
        <fullName evidence="4">Protease PrsW</fullName>
    </recommendedName>
</protein>